<accession>A0ABS3JDW0</accession>
<comment type="caution">
    <text evidence="3">The sequence shown here is derived from an EMBL/GenBank/DDBJ whole genome shotgun (WGS) entry which is preliminary data.</text>
</comment>
<evidence type="ECO:0000313" key="3">
    <source>
        <dbReference type="EMBL" id="MBO0948184.1"/>
    </source>
</evidence>
<keyword evidence="4" id="KW-1185">Reference proteome</keyword>
<feature type="domain" description="Fibronectin type-III" evidence="2">
    <location>
        <begin position="301"/>
        <end position="401"/>
    </location>
</feature>
<dbReference type="PROSITE" id="PS50853">
    <property type="entry name" value="FN3"/>
    <property type="match status" value="1"/>
</dbReference>
<dbReference type="Gene3D" id="2.60.40.10">
    <property type="entry name" value="Immunoglobulins"/>
    <property type="match status" value="1"/>
</dbReference>
<dbReference type="InterPro" id="IPR013783">
    <property type="entry name" value="Ig-like_fold"/>
</dbReference>
<dbReference type="CDD" id="cd00063">
    <property type="entry name" value="FN3"/>
    <property type="match status" value="1"/>
</dbReference>
<dbReference type="EMBL" id="JAFMYW010000002">
    <property type="protein sequence ID" value="MBO0948184.1"/>
    <property type="molecule type" value="Genomic_DNA"/>
</dbReference>
<protein>
    <recommendedName>
        <fullName evidence="2">Fibronectin type-III domain-containing protein</fullName>
    </recommendedName>
</protein>
<proteinExistence type="predicted"/>
<dbReference type="InterPro" id="IPR008969">
    <property type="entry name" value="CarboxyPept-like_regulatory"/>
</dbReference>
<evidence type="ECO:0000313" key="4">
    <source>
        <dbReference type="Proteomes" id="UP000664628"/>
    </source>
</evidence>
<feature type="region of interest" description="Disordered" evidence="1">
    <location>
        <begin position="1271"/>
        <end position="1292"/>
    </location>
</feature>
<gene>
    <name evidence="3" type="ORF">J2I46_06290</name>
</gene>
<evidence type="ECO:0000259" key="2">
    <source>
        <dbReference type="PROSITE" id="PS50853"/>
    </source>
</evidence>
<dbReference type="InterPro" id="IPR036116">
    <property type="entry name" value="FN3_sf"/>
</dbReference>
<reference evidence="3 4" key="1">
    <citation type="submission" date="2021-03" db="EMBL/GenBank/DDBJ databases">
        <title>Fibrella sp. HMF5405 genome sequencing and assembly.</title>
        <authorList>
            <person name="Kang H."/>
            <person name="Kim H."/>
            <person name="Bae S."/>
            <person name="Joh K."/>
        </authorList>
    </citation>
    <scope>NUCLEOTIDE SEQUENCE [LARGE SCALE GENOMIC DNA]</scope>
    <source>
        <strain evidence="3 4">HMF5405</strain>
    </source>
</reference>
<sequence length="2299" mass="252677">MPTLHTFSCQLRQWVLTGLGTLLLLLGYVPAQAQEFYPVVARFTQLPPYPVYLADFSNPSQTNLSIQVQQNDRSIATRPFRIRIYIEGQGFQIQSTDLVQGEPPLTLSFGQVYNLPAEQVANYFKQYNLKVSAAQYARPFSEGAFRFGVEIIDFATNRPISGVQWANPVWITINEPPVWVMPQNAVTMVPTLPQNIVFQWSPRHTNVSDVEYEFTITDLMINGGFAGNVQNLFLAQPAYYKTRTRATTLVYDPTMPPLVPGRTYAYRVEAIAKRGREDVGVFRNNGFSEIQHFSYGTPLLPPSNLRLAWNDGNPNEANLNWKGEANHQSFVVEIREKGQNGPWRSTTINPQATGLYNSFAFNGLDPTKAYEARVSAAGGDGQRTTSVVVPLAVSAVATKQTDFSVKGTLTWAYAASEEAFTQPGNLISAGNLPASRRLTRQPLTDPRAGSRQFTLKDAVISLYNTGDAVVDAATFGQKRGQYQLIETVSTNAQGEYEFKGANIKLLRNARNLYLHARFKNNAFGEAFAPLRLPASLVGTIKATDMVLIANTFRYAPTLIVQPNIPLPFVEEVALYRLRSVVEANPYLREEGNAANRREVRYNNDTYLEVATFGPNKVQPRLFTNHLYNDQLVMGVKERGGDTQFFPITGVEAVEAGQTMTVADQFRYAAAQRRIRGVVARGTAQNPVANVTVEVLNQPYKTDKNGVYEAIIPASVPVRESFYVAAIDPLDHTVSVRERPTYEGYSLEQNFLLTLREVKVTGSVINNTQKPIEAAVVTLGSLSTKTSADGSFTFSLSEGALKNLKKDKGTVSIRADDYVTVKMPIDSFALKTKDPERYERLNIKLDGAIKQFRVLVFKGQDKRNALGMRNLSDSLSGITYFDVPITVNGQEVQSNKEPGYRGKTNKTELTIAFANPPGAKELYTEKTVTVKLPEKPHNRDTVYTFRVRLKPAQYIAGVVLDSTLFVEGLHTEADSLLKPAEATLSRLRPIGGVKVENEGVGEAETNANGFFRILVESETENTLKFSRPVQTSYRTIQKNGKPAKDTLVLAYNDAQVSVSTKDIEAFNSPDSTALRKATAGTPDRLAFKRGFMLRRERAVPNFTKLLGFNVKIEKAIRNSGAGGNTYKISGQLLMHDWLKSNKEGSKLFEVTKDKELTLNFKDIVVNSDLKDKTNAVPVLSQVNLVDTEFDALLFGFAPVKVEGNPAGEPFIRLQHIVGKPGQGKIGGSTFQLTQNQLFGFDFGKMELTRKAAEKKAAFGKFNTTDAVDVEEAKKNKGKKDGKATKKNDDKAKAPDKEPYLLAFATQNLEDMKVDDEYEIEFINGDSKRQSRNAAASATAANTKATTAETAASTAKTASNAAVADMANTKSSLTRTVKQAGLMSALNTAARAESTASTARAQADAAAKDASKVELDSNYVKFPLGNAPVAGKSSVGTLSGLYINIERTSAVLKKSGMSMKGALTLPQIPFMNADNFKLEIDKIDVGKDFLLKQATFVRNEKKNIHELAVGGNASYAFLMEWKSVQILNNFKGYGIGGRISTDKDNYVDVNSLALTVVDGRFYPSMELSLPEKGFRVKNIKFVASGKKALALKPNLKDKSYELEASLKVEYDDSAFQTARTDSTNQYGRLLSEAERKVAREEKAIADKKAEEVAKAAADKVAQTAQSKSATTAASNTADAESGGLMKKVFPFDLQKFVWSTTGKWLVSAKPKPIELGEGFVKINVRRLVFTRAGKNPNGSPDAVKKSELNDLLAMSEGEVSKANETSKFNNANTQIKKDSVGNDVLDKDGKRVRTGVFGKNEQEARGNTSADKLTVKELADKILKEDANASIAFGFAGGIELASSDAKGLTFDSDVSLLIGDFGKGWELSMNEIMLRLEAPAFKLYGKVKVATDPKKYGFEGAVDMETVSKRFAANFKYYSLPNNQLELGAGLQVSTTVPMGPITWISMGGGFDLNTQDNKYKVFFVGSATPTLTVAEPKLCTYKDIRVLVEFNGNTCGALPVIKGSAEQWINGDKQCAVQVELDFCRTRLIAKLNCEIEVSKDAKAEVNALVIADKSLGIFVGANVRVDALGGIANGLFGLPILFKTTASVADGMPIELAGYVSKIPAYLIGYDNTTATGLFLKMDLAREFKWSDRVSVLGLNLVEANVEAVLRSGVDMGVNFRSGNFQILGRAMFEAEGRVSVMSFALNGKLGLGLMLDGGYRNDIGWNLAAQARGELQIWRDNSAHIQCNDYKVEREWYEDEECVRRSWGFCKETRRVWKQYGWWRLDKLTTRVKVCVSGSFGGAYRARGENNGWRLLK</sequence>
<dbReference type="InterPro" id="IPR003961">
    <property type="entry name" value="FN3_dom"/>
</dbReference>
<dbReference type="SUPFAM" id="SSF49464">
    <property type="entry name" value="Carboxypeptidase regulatory domain-like"/>
    <property type="match status" value="1"/>
</dbReference>
<dbReference type="Pfam" id="PF00041">
    <property type="entry name" value="fn3"/>
    <property type="match status" value="1"/>
</dbReference>
<organism evidence="3 4">
    <name type="scientific">Fibrella forsythiae</name>
    <dbReference type="NCBI Taxonomy" id="2817061"/>
    <lineage>
        <taxon>Bacteria</taxon>
        <taxon>Pseudomonadati</taxon>
        <taxon>Bacteroidota</taxon>
        <taxon>Cytophagia</taxon>
        <taxon>Cytophagales</taxon>
        <taxon>Spirosomataceae</taxon>
        <taxon>Fibrella</taxon>
    </lineage>
</organism>
<dbReference type="Proteomes" id="UP000664628">
    <property type="component" value="Unassembled WGS sequence"/>
</dbReference>
<evidence type="ECO:0000256" key="1">
    <source>
        <dbReference type="SAM" id="MobiDB-lite"/>
    </source>
</evidence>
<dbReference type="RefSeq" id="WP_207328150.1">
    <property type="nucleotide sequence ID" value="NZ_JAFMYW010000002.1"/>
</dbReference>
<name>A0ABS3JDW0_9BACT</name>
<dbReference type="SUPFAM" id="SSF49265">
    <property type="entry name" value="Fibronectin type III"/>
    <property type="match status" value="1"/>
</dbReference>
<dbReference type="SMART" id="SM00060">
    <property type="entry name" value="FN3"/>
    <property type="match status" value="2"/>
</dbReference>